<dbReference type="GO" id="GO:0008804">
    <property type="term" value="F:carbamate kinase activity"/>
    <property type="evidence" value="ECO:0007669"/>
    <property type="project" value="InterPro"/>
</dbReference>
<dbReference type="InterPro" id="IPR036393">
    <property type="entry name" value="AceGlu_kinase-like_sf"/>
</dbReference>
<dbReference type="EMBL" id="BLJE01000002">
    <property type="protein sequence ID" value="GFE65489.1"/>
    <property type="molecule type" value="Genomic_DNA"/>
</dbReference>
<reference evidence="7 8" key="1">
    <citation type="submission" date="2019-12" db="EMBL/GenBank/DDBJ databases">
        <title>Litoreibacter badius sp. nov., a novel bacteriochlorophyll a-containing bacterium in the genus Litoreibacter.</title>
        <authorList>
            <person name="Kanamuro M."/>
            <person name="Takabe Y."/>
            <person name="Mori K."/>
            <person name="Takaichi S."/>
            <person name="Hanada S."/>
        </authorList>
    </citation>
    <scope>NUCLEOTIDE SEQUENCE [LARGE SCALE GENOMIC DNA]</scope>
    <source>
        <strain evidence="7 8">K6</strain>
    </source>
</reference>
<dbReference type="PANTHER" id="PTHR30409">
    <property type="entry name" value="CARBAMATE KINASE"/>
    <property type="match status" value="1"/>
</dbReference>
<dbReference type="AlphaFoldDB" id="A0A6N6JJ85"/>
<dbReference type="PRINTS" id="PR01469">
    <property type="entry name" value="CARBMTKINASE"/>
</dbReference>
<dbReference type="PIRSF" id="PIRSF000723">
    <property type="entry name" value="Carbamate_kin"/>
    <property type="match status" value="1"/>
</dbReference>
<dbReference type="Pfam" id="PF00696">
    <property type="entry name" value="AA_kinase"/>
    <property type="match status" value="1"/>
</dbReference>
<dbReference type="InterPro" id="IPR003964">
    <property type="entry name" value="Carb_kinase"/>
</dbReference>
<dbReference type="PANTHER" id="PTHR30409:SF1">
    <property type="entry name" value="CARBAMATE KINASE-RELATED"/>
    <property type="match status" value="1"/>
</dbReference>
<proteinExistence type="inferred from homology"/>
<evidence type="ECO:0000256" key="2">
    <source>
        <dbReference type="ARBA" id="ARBA00011066"/>
    </source>
</evidence>
<comment type="caution">
    <text evidence="7">The sequence shown here is derived from an EMBL/GenBank/DDBJ whole genome shotgun (WGS) entry which is preliminary data.</text>
</comment>
<dbReference type="CDD" id="cd04235">
    <property type="entry name" value="AAK_CK"/>
    <property type="match status" value="1"/>
</dbReference>
<organism evidence="7 8">
    <name type="scientific">Litoreibacter roseus</name>
    <dbReference type="NCBI Taxonomy" id="2601869"/>
    <lineage>
        <taxon>Bacteria</taxon>
        <taxon>Pseudomonadati</taxon>
        <taxon>Pseudomonadota</taxon>
        <taxon>Alphaproteobacteria</taxon>
        <taxon>Rhodobacterales</taxon>
        <taxon>Roseobacteraceae</taxon>
        <taxon>Litoreibacter</taxon>
    </lineage>
</organism>
<comment type="similarity">
    <text evidence="2 5">Belongs to the carbamate kinase family.</text>
</comment>
<dbReference type="GO" id="GO:0005829">
    <property type="term" value="C:cytosol"/>
    <property type="evidence" value="ECO:0007669"/>
    <property type="project" value="TreeGrafter"/>
</dbReference>
<dbReference type="FunFam" id="3.40.1160.10:FF:000007">
    <property type="entry name" value="Carbamate kinase"/>
    <property type="match status" value="1"/>
</dbReference>
<evidence type="ECO:0000313" key="7">
    <source>
        <dbReference type="EMBL" id="GFE65489.1"/>
    </source>
</evidence>
<dbReference type="Proteomes" id="UP000436822">
    <property type="component" value="Unassembled WGS sequence"/>
</dbReference>
<dbReference type="NCBIfam" id="NF009008">
    <property type="entry name" value="PRK12354.1"/>
    <property type="match status" value="1"/>
</dbReference>
<evidence type="ECO:0000256" key="5">
    <source>
        <dbReference type="PIRNR" id="PIRNR000723"/>
    </source>
</evidence>
<dbReference type="InterPro" id="IPR001048">
    <property type="entry name" value="Asp/Glu/Uridylate_kinase"/>
</dbReference>
<accession>A0A6N6JJ85</accession>
<feature type="domain" description="Aspartate/glutamate/uridylate kinase" evidence="6">
    <location>
        <begin position="1"/>
        <end position="269"/>
    </location>
</feature>
<dbReference type="SUPFAM" id="SSF53633">
    <property type="entry name" value="Carbamate kinase-like"/>
    <property type="match status" value="1"/>
</dbReference>
<evidence type="ECO:0000259" key="6">
    <source>
        <dbReference type="Pfam" id="PF00696"/>
    </source>
</evidence>
<keyword evidence="8" id="KW-1185">Reference proteome</keyword>
<keyword evidence="3 5" id="KW-0808">Transferase</keyword>
<comment type="pathway">
    <text evidence="1">Amino-acid degradation; L-arginine degradation via ADI pathway.</text>
</comment>
<sequence>MRVVIALGGNALSKRGTPLTANSQRASIRVAATALARVLEAGHEVVITHGNGPQVGYLALQGTAFPLDLLGAETDGMIGYVLQQELDNAYAPEIQYATLLTQIEVDPCDPAFHHPTKFIGPVYTPEDAARLSAERGWTIGQDGPHARRTVPSPRPKRILELGVIRLLLEQNVVVICAGGGGIPVVQKDDGTLIGVEAVIDKDHASSLLARALAADAFLMLTDVKGVFANWGTAEQSLITHTSPDDLSNMSFPAGSMGPKIEAACDFVRDTGGFAAIGRLSDAAELIDGRAGTRINSESDASLR</sequence>
<dbReference type="Gene3D" id="3.40.1160.10">
    <property type="entry name" value="Acetylglutamate kinase-like"/>
    <property type="match status" value="1"/>
</dbReference>
<evidence type="ECO:0000256" key="4">
    <source>
        <dbReference type="ARBA" id="ARBA00022777"/>
    </source>
</evidence>
<evidence type="ECO:0000256" key="3">
    <source>
        <dbReference type="ARBA" id="ARBA00022679"/>
    </source>
</evidence>
<name>A0A6N6JJ85_9RHOB</name>
<gene>
    <name evidence="7" type="primary">arcC</name>
    <name evidence="7" type="ORF">KIN_25630</name>
</gene>
<dbReference type="RefSeq" id="WP_159807470.1">
    <property type="nucleotide sequence ID" value="NZ_BLJE01000002.1"/>
</dbReference>
<keyword evidence="4 5" id="KW-0418">Kinase</keyword>
<protein>
    <recommendedName>
        <fullName evidence="5">Carbamate kinase</fullName>
    </recommendedName>
</protein>
<dbReference type="OrthoDB" id="9766717at2"/>
<evidence type="ECO:0000313" key="8">
    <source>
        <dbReference type="Proteomes" id="UP000436822"/>
    </source>
</evidence>
<evidence type="ECO:0000256" key="1">
    <source>
        <dbReference type="ARBA" id="ARBA00004850"/>
    </source>
</evidence>
<dbReference type="GO" id="GO:0019546">
    <property type="term" value="P:L-arginine deiminase pathway"/>
    <property type="evidence" value="ECO:0007669"/>
    <property type="project" value="TreeGrafter"/>
</dbReference>